<evidence type="ECO:0000313" key="11">
    <source>
        <dbReference type="EMBL" id="GAA4558161.1"/>
    </source>
</evidence>
<dbReference type="EMBL" id="BAABGT010000109">
    <property type="protein sequence ID" value="GAA4558161.1"/>
    <property type="molecule type" value="Genomic_DNA"/>
</dbReference>
<protein>
    <recommendedName>
        <fullName evidence="10">Histidine kinase/HSP90-like ATPase domain-containing protein</fullName>
    </recommendedName>
</protein>
<keyword evidence="8 9" id="KW-0472">Membrane</keyword>
<dbReference type="Gene3D" id="3.30.565.10">
    <property type="entry name" value="Histidine kinase-like ATPase, C-terminal domain"/>
    <property type="match status" value="1"/>
</dbReference>
<keyword evidence="4 9" id="KW-0812">Transmembrane</keyword>
<dbReference type="PANTHER" id="PTHR24421">
    <property type="entry name" value="NITRATE/NITRITE SENSOR PROTEIN NARX-RELATED"/>
    <property type="match status" value="1"/>
</dbReference>
<accession>A0ABP8S2T2</accession>
<feature type="transmembrane region" description="Helical" evidence="9">
    <location>
        <begin position="133"/>
        <end position="151"/>
    </location>
</feature>
<feature type="transmembrane region" description="Helical" evidence="9">
    <location>
        <begin position="163"/>
        <end position="180"/>
    </location>
</feature>
<keyword evidence="2" id="KW-1003">Cell membrane</keyword>
<evidence type="ECO:0000313" key="12">
    <source>
        <dbReference type="Proteomes" id="UP001501598"/>
    </source>
</evidence>
<evidence type="ECO:0000256" key="8">
    <source>
        <dbReference type="ARBA" id="ARBA00023136"/>
    </source>
</evidence>
<evidence type="ECO:0000256" key="4">
    <source>
        <dbReference type="ARBA" id="ARBA00022692"/>
    </source>
</evidence>
<sequence length="418" mass="43429">MSESSAPTTQDVETVARDHARRGVLLQVALRWVLVAFVALTVAFVPPAHDRVACALIAAGYAVFALVVGRWSTHSGPRALVWAWAALFVDLAVLAALTLLTGVRTPDSWTSDVVTTGFLLLPVLAATQLRPRVCAAVVVPTTLVYMVAGIATQDSNEEPWASLLLRTAIAAGVAAGAVGLSRIQHSRVATIGSLVRVRGDLLGRLGALEERERTRISEHLHDGALQYVLAARMDLEDAREGGGPEVFDRLDHALTETTRLLRSTVAELHPAVLDKAGLAAAVRELATAAAARGGFAVDVEADWPARTPLDPLLHRTARELLANVAEHAGAETVHVTLERVGGRARLVVADDGVGIDAAAAGPAGGHIGLPSHAVRIEAAGGRMTVAPGRPGTVVTVVLPVPPTATPGSGHPTGPDPGA</sequence>
<organism evidence="11 12">
    <name type="scientific">Pseudonocardia xishanensis</name>
    <dbReference type="NCBI Taxonomy" id="630995"/>
    <lineage>
        <taxon>Bacteria</taxon>
        <taxon>Bacillati</taxon>
        <taxon>Actinomycetota</taxon>
        <taxon>Actinomycetes</taxon>
        <taxon>Pseudonocardiales</taxon>
        <taxon>Pseudonocardiaceae</taxon>
        <taxon>Pseudonocardia</taxon>
    </lineage>
</organism>
<evidence type="ECO:0000259" key="10">
    <source>
        <dbReference type="SMART" id="SM00387"/>
    </source>
</evidence>
<comment type="subcellular location">
    <subcellularLocation>
        <location evidence="1">Cell membrane</location>
        <topology evidence="1">Multi-pass membrane protein</topology>
    </subcellularLocation>
</comment>
<evidence type="ECO:0000256" key="7">
    <source>
        <dbReference type="ARBA" id="ARBA00023012"/>
    </source>
</evidence>
<dbReference type="PANTHER" id="PTHR24421:SF37">
    <property type="entry name" value="SENSOR HISTIDINE KINASE NARS"/>
    <property type="match status" value="1"/>
</dbReference>
<dbReference type="InterPro" id="IPR050482">
    <property type="entry name" value="Sensor_HK_TwoCompSys"/>
</dbReference>
<reference evidence="12" key="1">
    <citation type="journal article" date="2019" name="Int. J. Syst. Evol. Microbiol.">
        <title>The Global Catalogue of Microorganisms (GCM) 10K type strain sequencing project: providing services to taxonomists for standard genome sequencing and annotation.</title>
        <authorList>
            <consortium name="The Broad Institute Genomics Platform"/>
            <consortium name="The Broad Institute Genome Sequencing Center for Infectious Disease"/>
            <person name="Wu L."/>
            <person name="Ma J."/>
        </authorList>
    </citation>
    <scope>NUCLEOTIDE SEQUENCE [LARGE SCALE GENOMIC DNA]</scope>
    <source>
        <strain evidence="12">JCM 17906</strain>
    </source>
</reference>
<keyword evidence="7" id="KW-0902">Two-component regulatory system</keyword>
<dbReference type="Proteomes" id="UP001501598">
    <property type="component" value="Unassembled WGS sequence"/>
</dbReference>
<proteinExistence type="predicted"/>
<feature type="transmembrane region" description="Helical" evidence="9">
    <location>
        <begin position="51"/>
        <end position="69"/>
    </location>
</feature>
<comment type="caution">
    <text evidence="11">The sequence shown here is derived from an EMBL/GenBank/DDBJ whole genome shotgun (WGS) entry which is preliminary data.</text>
</comment>
<keyword evidence="6 9" id="KW-1133">Transmembrane helix</keyword>
<evidence type="ECO:0000256" key="9">
    <source>
        <dbReference type="SAM" id="Phobius"/>
    </source>
</evidence>
<evidence type="ECO:0000256" key="6">
    <source>
        <dbReference type="ARBA" id="ARBA00022989"/>
    </source>
</evidence>
<dbReference type="InterPro" id="IPR003594">
    <property type="entry name" value="HATPase_dom"/>
</dbReference>
<evidence type="ECO:0000256" key="3">
    <source>
        <dbReference type="ARBA" id="ARBA00022679"/>
    </source>
</evidence>
<feature type="transmembrane region" description="Helical" evidence="9">
    <location>
        <begin position="81"/>
        <end position="103"/>
    </location>
</feature>
<keyword evidence="5" id="KW-0418">Kinase</keyword>
<dbReference type="SUPFAM" id="SSF55874">
    <property type="entry name" value="ATPase domain of HSP90 chaperone/DNA topoisomerase II/histidine kinase"/>
    <property type="match status" value="1"/>
</dbReference>
<dbReference type="Pfam" id="PF02518">
    <property type="entry name" value="HATPase_c"/>
    <property type="match status" value="1"/>
</dbReference>
<gene>
    <name evidence="11" type="ORF">GCM10023175_63800</name>
</gene>
<keyword evidence="3" id="KW-0808">Transferase</keyword>
<dbReference type="InterPro" id="IPR036890">
    <property type="entry name" value="HATPase_C_sf"/>
</dbReference>
<evidence type="ECO:0000256" key="1">
    <source>
        <dbReference type="ARBA" id="ARBA00004651"/>
    </source>
</evidence>
<evidence type="ECO:0000256" key="2">
    <source>
        <dbReference type="ARBA" id="ARBA00022475"/>
    </source>
</evidence>
<feature type="domain" description="Histidine kinase/HSP90-like ATPase" evidence="10">
    <location>
        <begin position="308"/>
        <end position="402"/>
    </location>
</feature>
<name>A0ABP8S2T2_9PSEU</name>
<evidence type="ECO:0000256" key="5">
    <source>
        <dbReference type="ARBA" id="ARBA00022777"/>
    </source>
</evidence>
<feature type="transmembrane region" description="Helical" evidence="9">
    <location>
        <begin position="24"/>
        <end position="45"/>
    </location>
</feature>
<keyword evidence="12" id="KW-1185">Reference proteome</keyword>
<dbReference type="RefSeq" id="WP_345426661.1">
    <property type="nucleotide sequence ID" value="NZ_BAABGT010000109.1"/>
</dbReference>
<dbReference type="SMART" id="SM00387">
    <property type="entry name" value="HATPase_c"/>
    <property type="match status" value="1"/>
</dbReference>